<feature type="transmembrane region" description="Helical" evidence="12">
    <location>
        <begin position="238"/>
        <end position="261"/>
    </location>
</feature>
<dbReference type="EMBL" id="CP041690">
    <property type="protein sequence ID" value="QEE20185.1"/>
    <property type="molecule type" value="Genomic_DNA"/>
</dbReference>
<reference evidence="13 14" key="1">
    <citation type="journal article" date="2015" name="Int. J. Syst. Evol. Microbiol.">
        <title>Youhaiella tibetensis gen. nov., sp. nov., isolated from subsurface sediment.</title>
        <authorList>
            <person name="Wang Y.X."/>
            <person name="Huang F.Q."/>
            <person name="Nogi Y."/>
            <person name="Pang S.J."/>
            <person name="Wang P.K."/>
            <person name="Lv J."/>
        </authorList>
    </citation>
    <scope>NUCLEOTIDE SEQUENCE [LARGE SCALE GENOMIC DNA]</scope>
    <source>
        <strain evidence="14">fig4</strain>
    </source>
</reference>
<evidence type="ECO:0000256" key="5">
    <source>
        <dbReference type="ARBA" id="ARBA00022475"/>
    </source>
</evidence>
<comment type="subcellular location">
    <subcellularLocation>
        <location evidence="1">Cell inner membrane</location>
        <topology evidence="1">Multi-pass membrane protein</topology>
    </subcellularLocation>
    <subcellularLocation>
        <location evidence="12">Cell membrane</location>
        <topology evidence="12">Multi-pass membrane protein</topology>
    </subcellularLocation>
</comment>
<dbReference type="GO" id="GO:0055085">
    <property type="term" value="P:transmembrane transport"/>
    <property type="evidence" value="ECO:0007669"/>
    <property type="project" value="InterPro"/>
</dbReference>
<evidence type="ECO:0000256" key="4">
    <source>
        <dbReference type="ARBA" id="ARBA00022448"/>
    </source>
</evidence>
<evidence type="ECO:0000256" key="12">
    <source>
        <dbReference type="RuleBase" id="RU363032"/>
    </source>
</evidence>
<sequence length="329" mass="36220">MQPSEATALKGAPKGALFSGWSAGLAGLLAPSEEGLKRSYFKGTGLAAALLSPQLIILLFFFFVPSWKALSLAFVQIDPFGGKSVFVGLRNFVELFASENYRYSAWLTFWFTITQNIITLVIAGALAFAIDHIVRARYAYRTVILLPYAIAPVVTGAMWAFLFNPSVGPIAGWLHAMGLPWDPNLRPWDAVVLITMASVWNHICYDFIFLTAAMLAVPQSLREAAAIDGASQWRRFRTITVPLVMPTVFYLFIINFVYGLFDTFGIIDAVTRGGPAGSTTTLVYKVYQDGFVNLNLGSSAAQSIVLMALAVLFTILQFRALDRRVNYQV</sequence>
<evidence type="ECO:0000313" key="14">
    <source>
        <dbReference type="Proteomes" id="UP000321062"/>
    </source>
</evidence>
<comment type="similarity">
    <text evidence="2 12">Belongs to the binding-protein-dependent transport system permease family.</text>
</comment>
<evidence type="ECO:0000256" key="1">
    <source>
        <dbReference type="ARBA" id="ARBA00004429"/>
    </source>
</evidence>
<organism evidence="13 14">
    <name type="scientific">Paradevosia tibetensis</name>
    <dbReference type="NCBI Taxonomy" id="1447062"/>
    <lineage>
        <taxon>Bacteria</taxon>
        <taxon>Pseudomonadati</taxon>
        <taxon>Pseudomonadota</taxon>
        <taxon>Alphaproteobacteria</taxon>
        <taxon>Hyphomicrobiales</taxon>
        <taxon>Devosiaceae</taxon>
        <taxon>Paradevosia</taxon>
    </lineage>
</organism>
<dbReference type="SUPFAM" id="SSF161098">
    <property type="entry name" value="MetI-like"/>
    <property type="match status" value="1"/>
</dbReference>
<accession>A0A5B9DMM4</accession>
<evidence type="ECO:0000256" key="3">
    <source>
        <dbReference type="ARBA" id="ARBA00011557"/>
    </source>
</evidence>
<dbReference type="InterPro" id="IPR035906">
    <property type="entry name" value="MetI-like_sf"/>
</dbReference>
<dbReference type="PANTHER" id="PTHR43227">
    <property type="entry name" value="BLL4140 PROTEIN"/>
    <property type="match status" value="1"/>
</dbReference>
<evidence type="ECO:0000256" key="11">
    <source>
        <dbReference type="ARBA" id="ARBA00040780"/>
    </source>
</evidence>
<feature type="transmembrane region" description="Helical" evidence="12">
    <location>
        <begin position="43"/>
        <end position="64"/>
    </location>
</feature>
<dbReference type="InterPro" id="IPR000515">
    <property type="entry name" value="MetI-like"/>
</dbReference>
<name>A0A5B9DMM4_9HYPH</name>
<evidence type="ECO:0000256" key="7">
    <source>
        <dbReference type="ARBA" id="ARBA00022692"/>
    </source>
</evidence>
<dbReference type="InterPro" id="IPR050809">
    <property type="entry name" value="UgpAE/MalFG_permease"/>
</dbReference>
<evidence type="ECO:0000256" key="6">
    <source>
        <dbReference type="ARBA" id="ARBA00022519"/>
    </source>
</evidence>
<feature type="transmembrane region" description="Helical" evidence="12">
    <location>
        <begin position="190"/>
        <end position="217"/>
    </location>
</feature>
<feature type="transmembrane region" description="Helical" evidence="12">
    <location>
        <begin position="109"/>
        <end position="130"/>
    </location>
</feature>
<dbReference type="PANTHER" id="PTHR43227:SF9">
    <property type="entry name" value="SN-GLYCEROL-3-PHOSPHATE TRANSPORT SYSTEM PERMEASE PROTEIN UGPA"/>
    <property type="match status" value="1"/>
</dbReference>
<dbReference type="Pfam" id="PF00528">
    <property type="entry name" value="BPD_transp_1"/>
    <property type="match status" value="1"/>
</dbReference>
<dbReference type="CDD" id="cd06261">
    <property type="entry name" value="TM_PBP2"/>
    <property type="match status" value="1"/>
</dbReference>
<dbReference type="Proteomes" id="UP000321062">
    <property type="component" value="Chromosome"/>
</dbReference>
<comment type="subunit">
    <text evidence="3">The complex is composed of two ATP-binding proteins (UgpC), two transmembrane proteins (UgpA and UgpE) and a solute-binding protein (UgpB).</text>
</comment>
<keyword evidence="5" id="KW-1003">Cell membrane</keyword>
<evidence type="ECO:0000256" key="10">
    <source>
        <dbReference type="ARBA" id="ARBA00037054"/>
    </source>
</evidence>
<keyword evidence="8 12" id="KW-1133">Transmembrane helix</keyword>
<dbReference type="PROSITE" id="PS50928">
    <property type="entry name" value="ABC_TM1"/>
    <property type="match status" value="1"/>
</dbReference>
<keyword evidence="9 12" id="KW-0472">Membrane</keyword>
<feature type="transmembrane region" description="Helical" evidence="12">
    <location>
        <begin position="300"/>
        <end position="318"/>
    </location>
</feature>
<feature type="transmembrane region" description="Helical" evidence="12">
    <location>
        <begin position="142"/>
        <end position="163"/>
    </location>
</feature>
<proteinExistence type="inferred from homology"/>
<dbReference type="OrthoDB" id="9773727at2"/>
<dbReference type="AlphaFoldDB" id="A0A5B9DMM4"/>
<keyword evidence="7 12" id="KW-0812">Transmembrane</keyword>
<evidence type="ECO:0000256" key="9">
    <source>
        <dbReference type="ARBA" id="ARBA00023136"/>
    </source>
</evidence>
<keyword evidence="14" id="KW-1185">Reference proteome</keyword>
<protein>
    <recommendedName>
        <fullName evidence="11">sn-glycerol-3-phosphate transport system permease protein UgpA</fullName>
    </recommendedName>
</protein>
<gene>
    <name evidence="13" type="ORF">FNA67_08345</name>
</gene>
<comment type="function">
    <text evidence="10">Part of the ABC transporter complex UgpBAEC involved in sn-glycerol-3-phosphate (G3P) import. Probably responsible for the translocation of the substrate across the membrane.</text>
</comment>
<dbReference type="RefSeq" id="WP_147655723.1">
    <property type="nucleotide sequence ID" value="NZ_BMFM01000001.1"/>
</dbReference>
<dbReference type="GO" id="GO:0005886">
    <property type="term" value="C:plasma membrane"/>
    <property type="evidence" value="ECO:0007669"/>
    <property type="project" value="UniProtKB-SubCell"/>
</dbReference>
<keyword evidence="6" id="KW-0997">Cell inner membrane</keyword>
<keyword evidence="4 12" id="KW-0813">Transport</keyword>
<dbReference type="KEGG" id="yti:FNA67_08345"/>
<evidence type="ECO:0000313" key="13">
    <source>
        <dbReference type="EMBL" id="QEE20185.1"/>
    </source>
</evidence>
<evidence type="ECO:0000256" key="8">
    <source>
        <dbReference type="ARBA" id="ARBA00022989"/>
    </source>
</evidence>
<dbReference type="Gene3D" id="1.10.3720.10">
    <property type="entry name" value="MetI-like"/>
    <property type="match status" value="1"/>
</dbReference>
<evidence type="ECO:0000256" key="2">
    <source>
        <dbReference type="ARBA" id="ARBA00009306"/>
    </source>
</evidence>